<dbReference type="PANTHER" id="PTHR43047">
    <property type="entry name" value="TWO-COMPONENT HISTIDINE PROTEIN KINASE"/>
    <property type="match status" value="1"/>
</dbReference>
<dbReference type="CDD" id="cd00082">
    <property type="entry name" value="HisKA"/>
    <property type="match status" value="1"/>
</dbReference>
<dbReference type="InterPro" id="IPR035965">
    <property type="entry name" value="PAS-like_dom_sf"/>
</dbReference>
<dbReference type="SMART" id="SM00388">
    <property type="entry name" value="HisKA"/>
    <property type="match status" value="1"/>
</dbReference>
<feature type="domain" description="PAS" evidence="14">
    <location>
        <begin position="133"/>
        <end position="188"/>
    </location>
</feature>
<evidence type="ECO:0000313" key="16">
    <source>
        <dbReference type="EMBL" id="SDD99665.1"/>
    </source>
</evidence>
<dbReference type="GO" id="GO:0006355">
    <property type="term" value="P:regulation of DNA-templated transcription"/>
    <property type="evidence" value="ECO:0007669"/>
    <property type="project" value="InterPro"/>
</dbReference>
<evidence type="ECO:0000259" key="15">
    <source>
        <dbReference type="PROSITE" id="PS50113"/>
    </source>
</evidence>
<dbReference type="InterPro" id="IPR036097">
    <property type="entry name" value="HisK_dim/P_sf"/>
</dbReference>
<dbReference type="STRING" id="1391627.SAMN05216464_103280"/>
<evidence type="ECO:0000256" key="11">
    <source>
        <dbReference type="ARBA" id="ARBA00023012"/>
    </source>
</evidence>
<name>A0A1G6ZCP1_9SPHI</name>
<organism evidence="16 17">
    <name type="scientific">Mucilaginibacter pineti</name>
    <dbReference type="NCBI Taxonomy" id="1391627"/>
    <lineage>
        <taxon>Bacteria</taxon>
        <taxon>Pseudomonadati</taxon>
        <taxon>Bacteroidota</taxon>
        <taxon>Sphingobacteriia</taxon>
        <taxon>Sphingobacteriales</taxon>
        <taxon>Sphingobacteriaceae</taxon>
        <taxon>Mucilaginibacter</taxon>
    </lineage>
</organism>
<sequence length="484" mass="53529">MNDEVLLLEEKQAILAAIVASSDDAIISKTLDGMITSWNPAAERLFGYTEAEAVGRHISLIIPDDRLDEEKFIIGKVANGEKVDHFETIRRDKKGGSVMISLTVSPIRDRKGKIIGASKIARDIGLRLQADEKQARLAAIVDTSDDTILSKTLDGFITSWNKAAVRMFGYSEQEAIGKHISLIIPEERIDEEAYIIGEIKKGNKVDHFQTVRRHKQGGMIPISLSVSPIIDETGKIIGASKIARDVSAQQELYRQLRDLNAKKDEFIALASHELKTPLTSIGGYLQILAQRVTDEKTKGFVQKSRQQVAHLTGLVNDLLDVSKIEAGKMKFQEADLNIREVIDNVIDLIAHANPGHELNLETSVTAAMLKGDAHRIEQVLVNLLNNAIRYSPDSKQIIVFLSEQNEGIKVGVKDFGVGIVPEKLQDIFSRYYRIDDNNPNVSGLGIGLYLCYEIITGHGGKIWAESEPGNGSTFWFVLPAKEVD</sequence>
<dbReference type="Pfam" id="PF02518">
    <property type="entry name" value="HATPase_c"/>
    <property type="match status" value="1"/>
</dbReference>
<keyword evidence="8" id="KW-0547">Nucleotide-binding</keyword>
<evidence type="ECO:0000256" key="5">
    <source>
        <dbReference type="ARBA" id="ARBA00022475"/>
    </source>
</evidence>
<dbReference type="InterPro" id="IPR005467">
    <property type="entry name" value="His_kinase_dom"/>
</dbReference>
<comment type="catalytic activity">
    <reaction evidence="1">
        <text>ATP + protein L-histidine = ADP + protein N-phospho-L-histidine.</text>
        <dbReference type="EC" id="2.7.13.3"/>
    </reaction>
</comment>
<evidence type="ECO:0000256" key="10">
    <source>
        <dbReference type="ARBA" id="ARBA00022840"/>
    </source>
</evidence>
<dbReference type="InterPro" id="IPR004358">
    <property type="entry name" value="Sig_transdc_His_kin-like_C"/>
</dbReference>
<dbReference type="PROSITE" id="PS50109">
    <property type="entry name" value="HIS_KIN"/>
    <property type="match status" value="1"/>
</dbReference>
<dbReference type="RefSeq" id="WP_091148210.1">
    <property type="nucleotide sequence ID" value="NZ_FNAI01000003.1"/>
</dbReference>
<reference evidence="16 17" key="1">
    <citation type="submission" date="2016-10" db="EMBL/GenBank/DDBJ databases">
        <authorList>
            <person name="de Groot N.N."/>
        </authorList>
    </citation>
    <scope>NUCLEOTIDE SEQUENCE [LARGE SCALE GENOMIC DNA]</scope>
    <source>
        <strain evidence="16 17">47C3B</strain>
    </source>
</reference>
<keyword evidence="9" id="KW-0418">Kinase</keyword>
<proteinExistence type="predicted"/>
<accession>A0A1G6ZCP1</accession>
<dbReference type="SUPFAM" id="SSF55874">
    <property type="entry name" value="ATPase domain of HSP90 chaperone/DNA topoisomerase II/histidine kinase"/>
    <property type="match status" value="1"/>
</dbReference>
<evidence type="ECO:0000256" key="9">
    <source>
        <dbReference type="ARBA" id="ARBA00022777"/>
    </source>
</evidence>
<dbReference type="Gene3D" id="1.10.287.130">
    <property type="match status" value="1"/>
</dbReference>
<keyword evidence="10" id="KW-0067">ATP-binding</keyword>
<gene>
    <name evidence="16" type="ORF">SAMN05216464_103280</name>
</gene>
<dbReference type="SMART" id="SM00086">
    <property type="entry name" value="PAC"/>
    <property type="match status" value="2"/>
</dbReference>
<dbReference type="GO" id="GO:0005524">
    <property type="term" value="F:ATP binding"/>
    <property type="evidence" value="ECO:0007669"/>
    <property type="project" value="UniProtKB-KW"/>
</dbReference>
<dbReference type="FunFam" id="3.30.565.10:FF:000023">
    <property type="entry name" value="PAS domain-containing sensor histidine kinase"/>
    <property type="match status" value="1"/>
</dbReference>
<dbReference type="CDD" id="cd00130">
    <property type="entry name" value="PAS"/>
    <property type="match status" value="2"/>
</dbReference>
<dbReference type="GO" id="GO:0005886">
    <property type="term" value="C:plasma membrane"/>
    <property type="evidence" value="ECO:0007669"/>
    <property type="project" value="UniProtKB-SubCell"/>
</dbReference>
<dbReference type="InterPro" id="IPR000014">
    <property type="entry name" value="PAS"/>
</dbReference>
<dbReference type="EC" id="2.7.13.3" evidence="4"/>
<dbReference type="OrthoDB" id="9813151at2"/>
<evidence type="ECO:0000256" key="3">
    <source>
        <dbReference type="ARBA" id="ARBA00004314"/>
    </source>
</evidence>
<dbReference type="Proteomes" id="UP000199072">
    <property type="component" value="Unassembled WGS sequence"/>
</dbReference>
<dbReference type="GO" id="GO:0009927">
    <property type="term" value="F:histidine phosphotransfer kinase activity"/>
    <property type="evidence" value="ECO:0007669"/>
    <property type="project" value="TreeGrafter"/>
</dbReference>
<evidence type="ECO:0000259" key="14">
    <source>
        <dbReference type="PROSITE" id="PS50112"/>
    </source>
</evidence>
<dbReference type="GO" id="GO:0000155">
    <property type="term" value="F:phosphorelay sensor kinase activity"/>
    <property type="evidence" value="ECO:0007669"/>
    <property type="project" value="InterPro"/>
</dbReference>
<keyword evidence="12" id="KW-0472">Membrane</keyword>
<dbReference type="SUPFAM" id="SSF55785">
    <property type="entry name" value="PYP-like sensor domain (PAS domain)"/>
    <property type="match status" value="2"/>
</dbReference>
<evidence type="ECO:0000256" key="8">
    <source>
        <dbReference type="ARBA" id="ARBA00022741"/>
    </source>
</evidence>
<dbReference type="InterPro" id="IPR003661">
    <property type="entry name" value="HisK_dim/P_dom"/>
</dbReference>
<evidence type="ECO:0000256" key="7">
    <source>
        <dbReference type="ARBA" id="ARBA00022679"/>
    </source>
</evidence>
<dbReference type="PANTHER" id="PTHR43047:SF72">
    <property type="entry name" value="OSMOSENSING HISTIDINE PROTEIN KINASE SLN1"/>
    <property type="match status" value="1"/>
</dbReference>
<keyword evidence="6" id="KW-0597">Phosphoprotein</keyword>
<comment type="subcellular location">
    <subcellularLocation>
        <location evidence="2">Cell membrane</location>
    </subcellularLocation>
    <subcellularLocation>
        <location evidence="3">Membrane raft</location>
        <topology evidence="3">Multi-pass membrane protein</topology>
    </subcellularLocation>
</comment>
<feature type="domain" description="Histidine kinase" evidence="13">
    <location>
        <begin position="269"/>
        <end position="482"/>
    </location>
</feature>
<dbReference type="PROSITE" id="PS50112">
    <property type="entry name" value="PAS"/>
    <property type="match status" value="2"/>
</dbReference>
<evidence type="ECO:0000313" key="17">
    <source>
        <dbReference type="Proteomes" id="UP000199072"/>
    </source>
</evidence>
<keyword evidence="5" id="KW-1003">Cell membrane</keyword>
<keyword evidence="7" id="KW-0808">Transferase</keyword>
<dbReference type="SUPFAM" id="SSF47384">
    <property type="entry name" value="Homodimeric domain of signal transducing histidine kinase"/>
    <property type="match status" value="1"/>
</dbReference>
<dbReference type="InterPro" id="IPR036890">
    <property type="entry name" value="HATPase_C_sf"/>
</dbReference>
<protein>
    <recommendedName>
        <fullName evidence="4">histidine kinase</fullName>
        <ecNumber evidence="4">2.7.13.3</ecNumber>
    </recommendedName>
</protein>
<keyword evidence="11" id="KW-0902">Two-component regulatory system</keyword>
<evidence type="ECO:0000256" key="2">
    <source>
        <dbReference type="ARBA" id="ARBA00004236"/>
    </source>
</evidence>
<evidence type="ECO:0000256" key="1">
    <source>
        <dbReference type="ARBA" id="ARBA00000085"/>
    </source>
</evidence>
<feature type="domain" description="PAC" evidence="15">
    <location>
        <begin position="82"/>
        <end position="136"/>
    </location>
</feature>
<dbReference type="Pfam" id="PF00512">
    <property type="entry name" value="HisKA"/>
    <property type="match status" value="1"/>
</dbReference>
<dbReference type="Gene3D" id="3.30.450.20">
    <property type="entry name" value="PAS domain"/>
    <property type="match status" value="2"/>
</dbReference>
<dbReference type="NCBIfam" id="TIGR00229">
    <property type="entry name" value="sensory_box"/>
    <property type="match status" value="2"/>
</dbReference>
<evidence type="ECO:0000256" key="4">
    <source>
        <dbReference type="ARBA" id="ARBA00012438"/>
    </source>
</evidence>
<dbReference type="Pfam" id="PF00989">
    <property type="entry name" value="PAS"/>
    <property type="match status" value="2"/>
</dbReference>
<dbReference type="SMART" id="SM00387">
    <property type="entry name" value="HATPase_c"/>
    <property type="match status" value="1"/>
</dbReference>
<keyword evidence="17" id="KW-1185">Reference proteome</keyword>
<dbReference type="InterPro" id="IPR001610">
    <property type="entry name" value="PAC"/>
</dbReference>
<dbReference type="EMBL" id="FNAI01000003">
    <property type="protein sequence ID" value="SDD99665.1"/>
    <property type="molecule type" value="Genomic_DNA"/>
</dbReference>
<feature type="domain" description="PAC" evidence="15">
    <location>
        <begin position="204"/>
        <end position="258"/>
    </location>
</feature>
<dbReference type="Gene3D" id="3.30.565.10">
    <property type="entry name" value="Histidine kinase-like ATPase, C-terminal domain"/>
    <property type="match status" value="1"/>
</dbReference>
<evidence type="ECO:0000256" key="12">
    <source>
        <dbReference type="ARBA" id="ARBA00023136"/>
    </source>
</evidence>
<dbReference type="SMART" id="SM00091">
    <property type="entry name" value="PAS"/>
    <property type="match status" value="2"/>
</dbReference>
<dbReference type="PROSITE" id="PS50113">
    <property type="entry name" value="PAC"/>
    <property type="match status" value="2"/>
</dbReference>
<evidence type="ECO:0000256" key="6">
    <source>
        <dbReference type="ARBA" id="ARBA00022553"/>
    </source>
</evidence>
<dbReference type="InterPro" id="IPR003594">
    <property type="entry name" value="HATPase_dom"/>
</dbReference>
<dbReference type="AlphaFoldDB" id="A0A1G6ZCP1"/>
<feature type="domain" description="PAS" evidence="14">
    <location>
        <begin position="11"/>
        <end position="81"/>
    </location>
</feature>
<dbReference type="InterPro" id="IPR013767">
    <property type="entry name" value="PAS_fold"/>
</dbReference>
<dbReference type="PRINTS" id="PR00344">
    <property type="entry name" value="BCTRLSENSOR"/>
</dbReference>
<dbReference type="GO" id="GO:0045121">
    <property type="term" value="C:membrane raft"/>
    <property type="evidence" value="ECO:0007669"/>
    <property type="project" value="UniProtKB-SubCell"/>
</dbReference>
<dbReference type="InterPro" id="IPR000700">
    <property type="entry name" value="PAS-assoc_C"/>
</dbReference>
<evidence type="ECO:0000259" key="13">
    <source>
        <dbReference type="PROSITE" id="PS50109"/>
    </source>
</evidence>
<dbReference type="FunFam" id="1.10.287.130:FF:000001">
    <property type="entry name" value="Two-component sensor histidine kinase"/>
    <property type="match status" value="1"/>
</dbReference>